<dbReference type="RefSeq" id="WP_348261079.1">
    <property type="nucleotide sequence ID" value="NZ_CP121196.1"/>
</dbReference>
<keyword evidence="2" id="KW-0378">Hydrolase</keyword>
<dbReference type="InterPro" id="IPR000801">
    <property type="entry name" value="Esterase-like"/>
</dbReference>
<reference evidence="2" key="1">
    <citation type="submission" date="2023-03" db="EMBL/GenBank/DDBJ databases">
        <title>Edaphobacter sp.</title>
        <authorList>
            <person name="Huber K.J."/>
            <person name="Papendorf J."/>
            <person name="Pilke C."/>
            <person name="Bunk B."/>
            <person name="Sproeer C."/>
            <person name="Pester M."/>
        </authorList>
    </citation>
    <scope>NUCLEOTIDE SEQUENCE</scope>
    <source>
        <strain evidence="2">DSM 110680</strain>
    </source>
</reference>
<evidence type="ECO:0000313" key="2">
    <source>
        <dbReference type="EMBL" id="XBH15847.1"/>
    </source>
</evidence>
<organism evidence="2">
    <name type="scientific">Telmatobacter sp. DSM 110680</name>
    <dbReference type="NCBI Taxonomy" id="3036704"/>
    <lineage>
        <taxon>Bacteria</taxon>
        <taxon>Pseudomonadati</taxon>
        <taxon>Acidobacteriota</taxon>
        <taxon>Terriglobia</taxon>
        <taxon>Terriglobales</taxon>
        <taxon>Acidobacteriaceae</taxon>
        <taxon>Telmatobacter</taxon>
    </lineage>
</organism>
<keyword evidence="1" id="KW-0732">Signal</keyword>
<dbReference type="Gene3D" id="3.40.50.1820">
    <property type="entry name" value="alpha/beta hydrolase"/>
    <property type="match status" value="1"/>
</dbReference>
<dbReference type="EMBL" id="CP121196">
    <property type="protein sequence ID" value="XBH15847.1"/>
    <property type="molecule type" value="Genomic_DNA"/>
</dbReference>
<dbReference type="PANTHER" id="PTHR48098:SF3">
    <property type="entry name" value="IRON(III) ENTEROBACTIN ESTERASE"/>
    <property type="match status" value="1"/>
</dbReference>
<evidence type="ECO:0000256" key="1">
    <source>
        <dbReference type="SAM" id="SignalP"/>
    </source>
</evidence>
<dbReference type="InterPro" id="IPR050583">
    <property type="entry name" value="Mycobacterial_A85_antigen"/>
</dbReference>
<dbReference type="GO" id="GO:0016787">
    <property type="term" value="F:hydrolase activity"/>
    <property type="evidence" value="ECO:0007669"/>
    <property type="project" value="UniProtKB-KW"/>
</dbReference>
<dbReference type="InterPro" id="IPR029058">
    <property type="entry name" value="AB_hydrolase_fold"/>
</dbReference>
<feature type="signal peptide" evidence="1">
    <location>
        <begin position="1"/>
        <end position="22"/>
    </location>
</feature>
<gene>
    <name evidence="2" type="ORF">P8935_14855</name>
</gene>
<dbReference type="PANTHER" id="PTHR48098">
    <property type="entry name" value="ENTEROCHELIN ESTERASE-RELATED"/>
    <property type="match status" value="1"/>
</dbReference>
<feature type="chain" id="PRO_5043884996" evidence="1">
    <location>
        <begin position="23"/>
        <end position="525"/>
    </location>
</feature>
<name>A0AAU7DCS3_9BACT</name>
<sequence>MHIPRKLFLALTFALCSLAAFGQQTQHLFFRVTVGPQFTAPVSGRLLVFLTSGTGAKEVDENPFAPTAVYVAAREISDVAAGASVDIDTDDLAFPAGFSSLKHGDYQAQAVLDVNRNYNYGGRSAGDLISEVVPLASFTPGQGTEPIFTLNNVVPERPAGQNPPGFDKNAHVEDFVSPALTAFSGRPTHIRAWVITPPDYDEHPKDRYPTVYWTHGFGAPFEYERISGGLMLDMMAKHKLPPMIWVMLDESCATGTHEFADSVNNGPWGTALTTEYIPYLEKKYRMDGRPSGRFLQGHSSGGWATLQLQIDYPTIFGGTWSTSPDPSDFHDFTGVDLYAPHANIYKHPDGTPYPLIRDHAKVIGTFEQFAKNERVLGPYGGQIASFEWVFSPRGSDGRPVPMFDRETGDIDPAVVSYWHDHYDLAHIVQTTWAKRGSELRSKIHVIVGTADTFYLDGAAHKMEAVLKGLGADAHFTYIPDRTHFDLYTTYPAGGDPKGDRRGLFTQIGSEMYSVARPRANWQPAE</sequence>
<dbReference type="Pfam" id="PF00756">
    <property type="entry name" value="Esterase"/>
    <property type="match status" value="1"/>
</dbReference>
<proteinExistence type="predicted"/>
<dbReference type="SUPFAM" id="SSF53474">
    <property type="entry name" value="alpha/beta-Hydrolases"/>
    <property type="match status" value="1"/>
</dbReference>
<dbReference type="AlphaFoldDB" id="A0AAU7DCS3"/>
<accession>A0AAU7DCS3</accession>
<protein>
    <submittedName>
        <fullName evidence="2">Alpha/beta hydrolase-fold protein</fullName>
    </submittedName>
</protein>